<name>A0A8J7KUF2_9FIRM</name>
<dbReference type="RefSeq" id="WP_197662678.1">
    <property type="nucleotide sequence ID" value="NZ_JAEAGR010000022.1"/>
</dbReference>
<sequence>MQLLILILKKVELMEDIIKQLAESGVKGGTILEGTGMAKALINMEDLPVFGMLRRILADEDKETCKLMMFVLKDDQVMTTRGAIKKVIGDLSIPNTGIMFSIPITYVEGLGE</sequence>
<proteinExistence type="predicted"/>
<gene>
    <name evidence="1" type="ORF">I5677_16110</name>
</gene>
<organism evidence="1 2">
    <name type="scientific">Mobilitalea sibirica</name>
    <dbReference type="NCBI Taxonomy" id="1462919"/>
    <lineage>
        <taxon>Bacteria</taxon>
        <taxon>Bacillati</taxon>
        <taxon>Bacillota</taxon>
        <taxon>Clostridia</taxon>
        <taxon>Lachnospirales</taxon>
        <taxon>Lachnospiraceae</taxon>
        <taxon>Mobilitalea</taxon>
    </lineage>
</organism>
<comment type="caution">
    <text evidence="1">The sequence shown here is derived from an EMBL/GenBank/DDBJ whole genome shotgun (WGS) entry which is preliminary data.</text>
</comment>
<reference evidence="1" key="1">
    <citation type="submission" date="2020-12" db="EMBL/GenBank/DDBJ databases">
        <title>M. sibirica DSM 26468T genome.</title>
        <authorList>
            <person name="Thieme N."/>
            <person name="Rettenmaier R."/>
            <person name="Zverlov V."/>
            <person name="Liebl W."/>
        </authorList>
    </citation>
    <scope>NUCLEOTIDE SEQUENCE</scope>
    <source>
        <strain evidence="1">DSM 26468</strain>
    </source>
</reference>
<accession>A0A8J7KUF2</accession>
<dbReference type="AlphaFoldDB" id="A0A8J7KUF2"/>
<dbReference type="SUPFAM" id="SSF54913">
    <property type="entry name" value="GlnB-like"/>
    <property type="match status" value="1"/>
</dbReference>
<protein>
    <recommendedName>
        <fullName evidence="3">Nitrogen regulatory protein P-II</fullName>
    </recommendedName>
</protein>
<keyword evidence="2" id="KW-1185">Reference proteome</keyword>
<dbReference type="EMBL" id="JAEAGR010000022">
    <property type="protein sequence ID" value="MBH1942426.1"/>
    <property type="molecule type" value="Genomic_DNA"/>
</dbReference>
<evidence type="ECO:0000313" key="1">
    <source>
        <dbReference type="EMBL" id="MBH1942426.1"/>
    </source>
</evidence>
<dbReference type="InterPro" id="IPR011322">
    <property type="entry name" value="N-reg_PII-like_a/b"/>
</dbReference>
<evidence type="ECO:0008006" key="3">
    <source>
        <dbReference type="Google" id="ProtNLM"/>
    </source>
</evidence>
<evidence type="ECO:0000313" key="2">
    <source>
        <dbReference type="Proteomes" id="UP000623269"/>
    </source>
</evidence>
<dbReference type="Proteomes" id="UP000623269">
    <property type="component" value="Unassembled WGS sequence"/>
</dbReference>